<dbReference type="Proteomes" id="UP000231179">
    <property type="component" value="Chromosome"/>
</dbReference>
<evidence type="ECO:0000256" key="1">
    <source>
        <dbReference type="SAM" id="Phobius"/>
    </source>
</evidence>
<proteinExistence type="predicted"/>
<sequence length="107" mass="12648">MEGYKICKNCKWEILDFLDPDVLCQHCLSGTPTTKPVAVLCFKCKNFIKDDEILLMRNSRRGVSQAPYHDKCFLKAQKWRYAWRYIMCTSISIILTLKFLITFLKFL</sequence>
<keyword evidence="3" id="KW-1185">Reference proteome</keyword>
<dbReference type="RefSeq" id="WP_100254143.1">
    <property type="nucleotide sequence ID" value="NZ_CP024870.1"/>
</dbReference>
<keyword evidence="1" id="KW-0812">Transmembrane</keyword>
<keyword evidence="1" id="KW-0472">Membrane</keyword>
<name>A0A2K8KJM8_9MOLU</name>
<feature type="transmembrane region" description="Helical" evidence="1">
    <location>
        <begin position="81"/>
        <end position="104"/>
    </location>
</feature>
<dbReference type="EMBL" id="CP024870">
    <property type="protein sequence ID" value="ATX70579.1"/>
    <property type="molecule type" value="Genomic_DNA"/>
</dbReference>
<dbReference type="AlphaFoldDB" id="A0A2K8KJM8"/>
<reference evidence="2 3" key="1">
    <citation type="submission" date="2017-11" db="EMBL/GenBank/DDBJ databases">
        <title>Complete genome sequence of Spiroplasma clarkii CN-5 (DSM 19994).</title>
        <authorList>
            <person name="Tsai Y.-M."/>
            <person name="Chang A."/>
            <person name="Lo W.-S."/>
            <person name="Kuo C.-H."/>
        </authorList>
    </citation>
    <scope>NUCLEOTIDE SEQUENCE [LARGE SCALE GENOMIC DNA]</scope>
    <source>
        <strain evidence="2 3">CN-5</strain>
    </source>
</reference>
<gene>
    <name evidence="2" type="ORF">SCLAR_v1c02490</name>
</gene>
<keyword evidence="1" id="KW-1133">Transmembrane helix</keyword>
<accession>A0A2K8KJM8</accession>
<evidence type="ECO:0000313" key="2">
    <source>
        <dbReference type="EMBL" id="ATX70579.1"/>
    </source>
</evidence>
<organism evidence="2 3">
    <name type="scientific">Spiroplasma clarkii</name>
    <dbReference type="NCBI Taxonomy" id="2139"/>
    <lineage>
        <taxon>Bacteria</taxon>
        <taxon>Bacillati</taxon>
        <taxon>Mycoplasmatota</taxon>
        <taxon>Mollicutes</taxon>
        <taxon>Entomoplasmatales</taxon>
        <taxon>Spiroplasmataceae</taxon>
        <taxon>Spiroplasma</taxon>
    </lineage>
</organism>
<evidence type="ECO:0000313" key="3">
    <source>
        <dbReference type="Proteomes" id="UP000231179"/>
    </source>
</evidence>
<protein>
    <submittedName>
        <fullName evidence="2">Uncharacterized protein</fullName>
    </submittedName>
</protein>